<sequence>MMIMKHFSVALIVMLVVTLGAHVNATTRLSFHRYVNQQREAEQRLEQCMKVCSALPQAAVPACQKQCLQSVTQPPAQTAGKVNGWEDYGECMARCALETLEEIELAGVICAYMCKDKWPGVLLA</sequence>
<proteinExistence type="predicted"/>
<dbReference type="AlphaFoldDB" id="A0AAP0E549"/>
<dbReference type="EMBL" id="JBBNAF010000013">
    <property type="protein sequence ID" value="KAK9086920.1"/>
    <property type="molecule type" value="Genomic_DNA"/>
</dbReference>
<evidence type="ECO:0000256" key="1">
    <source>
        <dbReference type="SAM" id="SignalP"/>
    </source>
</evidence>
<accession>A0AAP0E549</accession>
<keyword evidence="3" id="KW-1185">Reference proteome</keyword>
<feature type="chain" id="PRO_5042978689" evidence="1">
    <location>
        <begin position="21"/>
        <end position="124"/>
    </location>
</feature>
<feature type="signal peptide" evidence="1">
    <location>
        <begin position="1"/>
        <end position="20"/>
    </location>
</feature>
<evidence type="ECO:0000313" key="3">
    <source>
        <dbReference type="Proteomes" id="UP001420932"/>
    </source>
</evidence>
<keyword evidence="1" id="KW-0732">Signal</keyword>
<reference evidence="2 3" key="1">
    <citation type="submission" date="2024-01" db="EMBL/GenBank/DDBJ databases">
        <title>Genome assemblies of Stephania.</title>
        <authorList>
            <person name="Yang L."/>
        </authorList>
    </citation>
    <scope>NUCLEOTIDE SEQUENCE [LARGE SCALE GENOMIC DNA]</scope>
    <source>
        <strain evidence="2">YNDBR</strain>
        <tissue evidence="2">Leaf</tissue>
    </source>
</reference>
<gene>
    <name evidence="2" type="ORF">Syun_029314</name>
</gene>
<name>A0AAP0E549_9MAGN</name>
<evidence type="ECO:0000313" key="2">
    <source>
        <dbReference type="EMBL" id="KAK9086920.1"/>
    </source>
</evidence>
<comment type="caution">
    <text evidence="2">The sequence shown here is derived from an EMBL/GenBank/DDBJ whole genome shotgun (WGS) entry which is preliminary data.</text>
</comment>
<protein>
    <submittedName>
        <fullName evidence="2">Uncharacterized protein</fullName>
    </submittedName>
</protein>
<dbReference type="Proteomes" id="UP001420932">
    <property type="component" value="Unassembled WGS sequence"/>
</dbReference>
<organism evidence="2 3">
    <name type="scientific">Stephania yunnanensis</name>
    <dbReference type="NCBI Taxonomy" id="152371"/>
    <lineage>
        <taxon>Eukaryota</taxon>
        <taxon>Viridiplantae</taxon>
        <taxon>Streptophyta</taxon>
        <taxon>Embryophyta</taxon>
        <taxon>Tracheophyta</taxon>
        <taxon>Spermatophyta</taxon>
        <taxon>Magnoliopsida</taxon>
        <taxon>Ranunculales</taxon>
        <taxon>Menispermaceae</taxon>
        <taxon>Menispermoideae</taxon>
        <taxon>Cissampelideae</taxon>
        <taxon>Stephania</taxon>
    </lineage>
</organism>